<keyword evidence="2" id="KW-1185">Reference proteome</keyword>
<dbReference type="AlphaFoldDB" id="A0ABD0NS83"/>
<evidence type="ECO:0000313" key="1">
    <source>
        <dbReference type="EMBL" id="KAL0164717.1"/>
    </source>
</evidence>
<feature type="non-terminal residue" evidence="1">
    <location>
        <position position="1"/>
    </location>
</feature>
<gene>
    <name evidence="1" type="ORF">M9458_040470</name>
</gene>
<name>A0ABD0NS83_CIRMR</name>
<dbReference type="Proteomes" id="UP001529510">
    <property type="component" value="Unassembled WGS sequence"/>
</dbReference>
<proteinExistence type="predicted"/>
<comment type="caution">
    <text evidence="1">The sequence shown here is derived from an EMBL/GenBank/DDBJ whole genome shotgun (WGS) entry which is preliminary data.</text>
</comment>
<organism evidence="1 2">
    <name type="scientific">Cirrhinus mrigala</name>
    <name type="common">Mrigala</name>
    <dbReference type="NCBI Taxonomy" id="683832"/>
    <lineage>
        <taxon>Eukaryota</taxon>
        <taxon>Metazoa</taxon>
        <taxon>Chordata</taxon>
        <taxon>Craniata</taxon>
        <taxon>Vertebrata</taxon>
        <taxon>Euteleostomi</taxon>
        <taxon>Actinopterygii</taxon>
        <taxon>Neopterygii</taxon>
        <taxon>Teleostei</taxon>
        <taxon>Ostariophysi</taxon>
        <taxon>Cypriniformes</taxon>
        <taxon>Cyprinidae</taxon>
        <taxon>Labeoninae</taxon>
        <taxon>Labeonini</taxon>
        <taxon>Cirrhinus</taxon>
    </lineage>
</organism>
<sequence length="61" mass="6835">AHHILSLAGMNVEFQSLESGNREKLQEDISTGNHTPRVLSLYLQAKSLNMATEPKSYNNCF</sequence>
<accession>A0ABD0NS83</accession>
<reference evidence="1 2" key="1">
    <citation type="submission" date="2024-05" db="EMBL/GenBank/DDBJ databases">
        <title>Genome sequencing and assembly of Indian major carp, Cirrhinus mrigala (Hamilton, 1822).</title>
        <authorList>
            <person name="Mohindra V."/>
            <person name="Chowdhury L.M."/>
            <person name="Lal K."/>
            <person name="Jena J.K."/>
        </authorList>
    </citation>
    <scope>NUCLEOTIDE SEQUENCE [LARGE SCALE GENOMIC DNA]</scope>
    <source>
        <strain evidence="1">CM1030</strain>
        <tissue evidence="1">Blood</tissue>
    </source>
</reference>
<protein>
    <submittedName>
        <fullName evidence="1">Uncharacterized protein</fullName>
    </submittedName>
</protein>
<evidence type="ECO:0000313" key="2">
    <source>
        <dbReference type="Proteomes" id="UP001529510"/>
    </source>
</evidence>
<dbReference type="EMBL" id="JAMKFB020000020">
    <property type="protein sequence ID" value="KAL0164717.1"/>
    <property type="molecule type" value="Genomic_DNA"/>
</dbReference>